<dbReference type="Proteomes" id="UP000066487">
    <property type="component" value="Chromosome"/>
</dbReference>
<feature type="signal peptide" evidence="4">
    <location>
        <begin position="1"/>
        <end position="19"/>
    </location>
</feature>
<dbReference type="OrthoDB" id="6759120at2"/>
<dbReference type="InterPro" id="IPR005318">
    <property type="entry name" value="OM_porin_bac"/>
</dbReference>
<dbReference type="Pfam" id="PF03573">
    <property type="entry name" value="OprD"/>
    <property type="match status" value="1"/>
</dbReference>
<evidence type="ECO:0000256" key="2">
    <source>
        <dbReference type="ARBA" id="ARBA00022448"/>
    </source>
</evidence>
<dbReference type="PANTHER" id="PTHR34596:SF2">
    <property type="entry name" value="CHITOPORIN"/>
    <property type="match status" value="1"/>
</dbReference>
<dbReference type="RefSeq" id="WP_054595678.1">
    <property type="nucleotide sequence ID" value="NZ_CP012830.1"/>
</dbReference>
<evidence type="ECO:0000313" key="5">
    <source>
        <dbReference type="EMBL" id="ALI02341.1"/>
    </source>
</evidence>
<dbReference type="GO" id="GO:0016020">
    <property type="term" value="C:membrane"/>
    <property type="evidence" value="ECO:0007669"/>
    <property type="project" value="InterPro"/>
</dbReference>
<accession>A0A0N9W6Q1</accession>
<comment type="similarity">
    <text evidence="1">Belongs to the outer membrane porin (Opr) (TC 1.B.25) family.</text>
</comment>
<evidence type="ECO:0000256" key="1">
    <source>
        <dbReference type="ARBA" id="ARBA00009075"/>
    </source>
</evidence>
<reference evidence="5 6" key="2">
    <citation type="journal article" date="2018" name="Nature">
        <title>Mutant phenotypes for thousands of bacterial genes of unknown function.</title>
        <authorList>
            <person name="Price M.N."/>
            <person name="Wetmore K.M."/>
            <person name="Waters R.J."/>
            <person name="Callaghan M."/>
            <person name="Ray J."/>
            <person name="Liu H."/>
            <person name="Kuehl J.V."/>
            <person name="Melnyk R.A."/>
            <person name="Lamson J.S."/>
            <person name="Suh Y."/>
            <person name="Carlson H.K."/>
            <person name="Esquivel Z."/>
            <person name="Sadeeshkumar H."/>
            <person name="Chakraborty R."/>
            <person name="Zane G.M."/>
            <person name="Rubin B.E."/>
            <person name="Wall J.D."/>
            <person name="Visel A."/>
            <person name="Bristow J."/>
            <person name="Blow M.J."/>
            <person name="Arkin A.P."/>
            <person name="Deutschbauer A.M."/>
        </authorList>
    </citation>
    <scope>NUCLEOTIDE SEQUENCE [LARGE SCALE GENOMIC DNA]</scope>
    <source>
        <strain evidence="5 6">FW300-N2E3</strain>
    </source>
</reference>
<dbReference type="GO" id="GO:0015288">
    <property type="term" value="F:porin activity"/>
    <property type="evidence" value="ECO:0007669"/>
    <property type="project" value="TreeGrafter"/>
</dbReference>
<evidence type="ECO:0000313" key="6">
    <source>
        <dbReference type="Proteomes" id="UP000066487"/>
    </source>
</evidence>
<sequence length="452" mass="50052">MYPRLLLAVTLASGTQAFAQPFPQEQAQVNAPGFLEGSTLDLNLRHYYSNQHTKRTTHLSIKKPDGIEPTRIRETWVQASMLKYSSGYTQGLIGVGMDAGIFSAVNLERGHGKVANGGDRVLVDGDGDAIPTWSRLGIGDVRVRLSNTELKAGRLMTDNPILRYKDNRALPSSFQGVGLLSNELDWLSIQGGSFERAIPRTGTGAEKLTTTFGNRAYSGARISYLGATVKPGYGLEASVYASRFEDMWDQTYVGVTHRMGDQDNLALKTAFNYYHTSDSGKKNLGYIDNNAASLAFTTTHQAHSLTLAWQQIFGNEYFDYVWESTGNYMANSLYADYNGPNEKSWQLRYDLDFTTYGVPGLTASLWHAKGWDIDGTHYDGDRYGRNTGYNVRGLDDAKHSENGLMLGYIIQSGKLKNSVLRTIVYNHLASGGQIDGSYDEFRIVANVPINLF</sequence>
<keyword evidence="3 4" id="KW-0732">Signal</keyword>
<dbReference type="AlphaFoldDB" id="A0A0N9W6Q1"/>
<keyword evidence="2" id="KW-0813">Transport</keyword>
<dbReference type="PANTHER" id="PTHR34596">
    <property type="entry name" value="CHITOPORIN"/>
    <property type="match status" value="1"/>
</dbReference>
<evidence type="ECO:0000256" key="4">
    <source>
        <dbReference type="SAM" id="SignalP"/>
    </source>
</evidence>
<organism evidence="5 6">
    <name type="scientific">Pseudomonas fluorescens</name>
    <dbReference type="NCBI Taxonomy" id="294"/>
    <lineage>
        <taxon>Bacteria</taxon>
        <taxon>Pseudomonadati</taxon>
        <taxon>Pseudomonadota</taxon>
        <taxon>Gammaproteobacteria</taxon>
        <taxon>Pseudomonadales</taxon>
        <taxon>Pseudomonadaceae</taxon>
        <taxon>Pseudomonas</taxon>
    </lineage>
</organism>
<dbReference type="Gene3D" id="2.40.160.10">
    <property type="entry name" value="Porin"/>
    <property type="match status" value="1"/>
</dbReference>
<gene>
    <name evidence="5" type="ORF">AO353_15105</name>
</gene>
<name>A0A0N9W6Q1_PSEFL</name>
<dbReference type="InterPro" id="IPR023614">
    <property type="entry name" value="Porin_dom_sf"/>
</dbReference>
<feature type="chain" id="PRO_5006039896" evidence="4">
    <location>
        <begin position="20"/>
        <end position="452"/>
    </location>
</feature>
<evidence type="ECO:0000256" key="3">
    <source>
        <dbReference type="ARBA" id="ARBA00022729"/>
    </source>
</evidence>
<dbReference type="EMBL" id="CP012830">
    <property type="protein sequence ID" value="ALI02341.1"/>
    <property type="molecule type" value="Genomic_DNA"/>
</dbReference>
<protein>
    <submittedName>
        <fullName evidence="5">Porin</fullName>
    </submittedName>
</protein>
<proteinExistence type="inferred from homology"/>
<reference evidence="6" key="1">
    <citation type="submission" date="2015-09" db="EMBL/GenBank/DDBJ databases">
        <title>Whole genome sequence of Pseudomonas fluorescens FW300-N2E3.</title>
        <authorList>
            <person name="Ray J."/>
            <person name="Melnyk R."/>
            <person name="Deutschbauer A."/>
        </authorList>
    </citation>
    <scope>NUCLEOTIDE SEQUENCE [LARGE SCALE GENOMIC DNA]</scope>
    <source>
        <strain evidence="6">FW300-N2E3</strain>
    </source>
</reference>